<evidence type="ECO:0000256" key="3">
    <source>
        <dbReference type="ARBA" id="ARBA00022898"/>
    </source>
</evidence>
<keyword evidence="5" id="KW-0032">Aminotransferase</keyword>
<dbReference type="Gene3D" id="3.90.1150.10">
    <property type="entry name" value="Aspartate Aminotransferase, domain 1"/>
    <property type="match status" value="1"/>
</dbReference>
<evidence type="ECO:0000313" key="6">
    <source>
        <dbReference type="Proteomes" id="UP000540556"/>
    </source>
</evidence>
<dbReference type="InterPro" id="IPR015422">
    <property type="entry name" value="PyrdxlP-dep_Trfase_small"/>
</dbReference>
<dbReference type="RefSeq" id="WP_182948839.1">
    <property type="nucleotide sequence ID" value="NZ_JABEQK010000004.1"/>
</dbReference>
<dbReference type="AlphaFoldDB" id="A0A7W4PNZ6"/>
<dbReference type="GO" id="GO:0008483">
    <property type="term" value="F:transaminase activity"/>
    <property type="evidence" value="ECO:0007669"/>
    <property type="project" value="UniProtKB-KW"/>
</dbReference>
<evidence type="ECO:0000313" key="5">
    <source>
        <dbReference type="EMBL" id="MBB2204653.1"/>
    </source>
</evidence>
<comment type="caution">
    <text evidence="5">The sequence shown here is derived from an EMBL/GenBank/DDBJ whole genome shotgun (WGS) entry which is preliminary data.</text>
</comment>
<dbReference type="CDD" id="cd06454">
    <property type="entry name" value="KBL_like"/>
    <property type="match status" value="1"/>
</dbReference>
<dbReference type="SUPFAM" id="SSF53383">
    <property type="entry name" value="PLP-dependent transferases"/>
    <property type="match status" value="1"/>
</dbReference>
<dbReference type="GO" id="GO:0009102">
    <property type="term" value="P:biotin biosynthetic process"/>
    <property type="evidence" value="ECO:0007669"/>
    <property type="project" value="TreeGrafter"/>
</dbReference>
<gene>
    <name evidence="5" type="ORF">HLH27_06415</name>
</gene>
<feature type="domain" description="Aminotransferase class I/classII large" evidence="4">
    <location>
        <begin position="76"/>
        <end position="418"/>
    </location>
</feature>
<evidence type="ECO:0000259" key="4">
    <source>
        <dbReference type="Pfam" id="PF00155"/>
    </source>
</evidence>
<dbReference type="Proteomes" id="UP000540556">
    <property type="component" value="Unassembled WGS sequence"/>
</dbReference>
<dbReference type="EMBL" id="JABEQK010000004">
    <property type="protein sequence ID" value="MBB2204653.1"/>
    <property type="molecule type" value="Genomic_DNA"/>
</dbReference>
<keyword evidence="3" id="KW-0663">Pyridoxal phosphate</keyword>
<keyword evidence="6" id="KW-1185">Reference proteome</keyword>
<dbReference type="InterPro" id="IPR015421">
    <property type="entry name" value="PyrdxlP-dep_Trfase_major"/>
</dbReference>
<evidence type="ECO:0000256" key="2">
    <source>
        <dbReference type="ARBA" id="ARBA00022679"/>
    </source>
</evidence>
<dbReference type="InterPro" id="IPR004839">
    <property type="entry name" value="Aminotransferase_I/II_large"/>
</dbReference>
<keyword evidence="2 5" id="KW-0808">Transferase</keyword>
<organism evidence="5 6">
    <name type="scientific">Gluconacetobacter takamatsuzukensis</name>
    <dbReference type="NCBI Taxonomy" id="1286190"/>
    <lineage>
        <taxon>Bacteria</taxon>
        <taxon>Pseudomonadati</taxon>
        <taxon>Pseudomonadota</taxon>
        <taxon>Alphaproteobacteria</taxon>
        <taxon>Acetobacterales</taxon>
        <taxon>Acetobacteraceae</taxon>
        <taxon>Gluconacetobacter</taxon>
    </lineage>
</organism>
<reference evidence="5 6" key="1">
    <citation type="submission" date="2020-04" db="EMBL/GenBank/DDBJ databases">
        <title>Description of novel Gluconacetobacter.</title>
        <authorList>
            <person name="Sombolestani A."/>
        </authorList>
    </citation>
    <scope>NUCLEOTIDE SEQUENCE [LARGE SCALE GENOMIC DNA]</scope>
    <source>
        <strain evidence="5 6">LMG 27800</strain>
    </source>
</reference>
<dbReference type="GO" id="GO:0008710">
    <property type="term" value="F:8-amino-7-oxononanoate synthase activity"/>
    <property type="evidence" value="ECO:0007669"/>
    <property type="project" value="TreeGrafter"/>
</dbReference>
<comment type="cofactor">
    <cofactor evidence="1">
        <name>pyridoxal 5'-phosphate</name>
        <dbReference type="ChEBI" id="CHEBI:597326"/>
    </cofactor>
</comment>
<name>A0A7W4PNZ6_9PROT</name>
<dbReference type="PANTHER" id="PTHR13693:SF100">
    <property type="entry name" value="8-AMINO-7-OXONONANOATE SYNTHASE"/>
    <property type="match status" value="1"/>
</dbReference>
<proteinExistence type="predicted"/>
<dbReference type="GO" id="GO:0030170">
    <property type="term" value="F:pyridoxal phosphate binding"/>
    <property type="evidence" value="ECO:0007669"/>
    <property type="project" value="InterPro"/>
</dbReference>
<dbReference type="Pfam" id="PF00155">
    <property type="entry name" value="Aminotran_1_2"/>
    <property type="match status" value="1"/>
</dbReference>
<dbReference type="InterPro" id="IPR050087">
    <property type="entry name" value="AON_synthase_class-II"/>
</dbReference>
<evidence type="ECO:0000256" key="1">
    <source>
        <dbReference type="ARBA" id="ARBA00001933"/>
    </source>
</evidence>
<accession>A0A7W4PNZ6</accession>
<protein>
    <submittedName>
        <fullName evidence="5">Aminotransferase class I/II-fold pyridoxal phosphate-dependent enzyme</fullName>
    </submittedName>
</protein>
<dbReference type="InterPro" id="IPR015424">
    <property type="entry name" value="PyrdxlP-dep_Trfase"/>
</dbReference>
<sequence>MTGPKFGRRLGERIKLLASLSGGAAPAETGARGWSLPGVEEMEFMAKRAAALGVSDPFFRQHDGLAGATTRIDGREYINFSSYDYLGLNGDPRVIGQVEDALHRYGTTVSASRMVSGERPFHRELERALADWHGAEDCVVMVSGHATNVTTLAQLMRPGDLIIHDALAHNSLIQGAILSGARRIAFTHNDVAAAREQLWMHRRAHKRALLVLEGHYSMDGDIPDLAAFVELAREFDCMTLVDEAHSTGVLGARGHGIAEEAGVPADSIDLWMGTLSKSLISCGGYIAGRADIITYLKRTAAGFVYSVGLPPTNAAASMAALDIIREEPWRIARLRENSTHLLRLFREAGFDTGTSEGYGIVPLVTGSSLLAGRLSQALFERGLNVQPIIHPAVPEKAARLRFFVSASHTPEQIEQTASVVAQALRALSE</sequence>
<dbReference type="Gene3D" id="3.40.640.10">
    <property type="entry name" value="Type I PLP-dependent aspartate aminotransferase-like (Major domain)"/>
    <property type="match status" value="1"/>
</dbReference>
<dbReference type="PANTHER" id="PTHR13693">
    <property type="entry name" value="CLASS II AMINOTRANSFERASE/8-AMINO-7-OXONONANOATE SYNTHASE"/>
    <property type="match status" value="1"/>
</dbReference>